<protein>
    <recommendedName>
        <fullName evidence="2">Protein CR006 P-loop domain-containing protein</fullName>
    </recommendedName>
</protein>
<evidence type="ECO:0000256" key="1">
    <source>
        <dbReference type="SAM" id="Coils"/>
    </source>
</evidence>
<accession>A0ABM6W3U2</accession>
<dbReference type="SUPFAM" id="SSF52540">
    <property type="entry name" value="P-loop containing nucleoside triphosphate hydrolases"/>
    <property type="match status" value="1"/>
</dbReference>
<dbReference type="EMBL" id="CP029490">
    <property type="protein sequence ID" value="AWN20076.1"/>
    <property type="molecule type" value="Genomic_DNA"/>
</dbReference>
<dbReference type="Pfam" id="PF13166">
    <property type="entry name" value="AAA_13"/>
    <property type="match status" value="1"/>
</dbReference>
<name>A0ABM6W3U2_9STRE</name>
<dbReference type="Proteomes" id="UP000245369">
    <property type="component" value="Chromosome"/>
</dbReference>
<dbReference type="RefSeq" id="WP_002963369.1">
    <property type="nucleotide sequence ID" value="NZ_CP029490.1"/>
</dbReference>
<feature type="coiled-coil region" evidence="1">
    <location>
        <begin position="84"/>
        <end position="147"/>
    </location>
</feature>
<reference evidence="3 4" key="1">
    <citation type="submission" date="2018-05" db="EMBL/GenBank/DDBJ databases">
        <title>Complete genome sequences of Streptococcus sobrinus.</title>
        <authorList>
            <person name="Sales M."/>
            <person name="Jensen P.A."/>
        </authorList>
    </citation>
    <scope>NUCLEOTIDE SEQUENCE [LARGE SCALE GENOMIC DNA]</scope>
    <source>
        <strain evidence="3 4">SL1</strain>
    </source>
</reference>
<feature type="domain" description="Protein CR006 P-loop" evidence="2">
    <location>
        <begin position="26"/>
        <end position="714"/>
    </location>
</feature>
<keyword evidence="1" id="KW-0175">Coiled coil</keyword>
<sequence>MTETKIDLTKIIFSGSSTPLFKSSELELKSKNFIFARNGSGKSTLSSAIEAQKSVEFDIHVFKGFEDLIGENENLDAFSLAVNAGENEKEIKRLENERELKEQEYQLIVKELIEPTDITQENIFSKKEKAKKDFNEQETKINNFYRKSAKQLSEFNNPQLVLNARKYNKNNFKSEIKEAKELQKIEIKELTDVLGEKTRTIQEIPSSKINFEKYVEAVNEILTSKVKERVKINRLNSESKRNFAQEGLDIHSVGDVCAFCGNIVTKETFEELESYFSADEVKELKSRISKGKENISSLIESQVGLNIKPEDFYPHLKDEASNKIENINLQKKEYKEFLERLFKELDNKEKNLFDVSPQITMDVPDEISYETLNELIQQNNEFSNDLKNQKTEARNKLRFHEIKILCDKFQFDIEKTKLETYEKYFNGRQREFEEERERQKLCRKEIGELSLKIESLKPKAEKQAVERINRKLRLRVQWELDFCEGENSGYYRIKQGNTIRSVKKLSTGEKNIIAFFYFIEKLEEVTENQSRKPKLIVFDDPMSSNDDTMQYLIITQLQNLYQSKDRNKFDINEDIMVILTHNVHFYLNVQPRGNFKDERGRTKYDKNHFYRIENGEFIHITSEKEDFKTSYEALWFELKGLYESDLKNSMLNTMRRIIETYIKFNSLNQDKFYHDNSQYLKLFNVNSHSIDDLSAETYKETKEEMRELFFQIFDENGCSEHFRHYWDFKKDRI</sequence>
<keyword evidence="4" id="KW-1185">Reference proteome</keyword>
<dbReference type="InterPro" id="IPR027417">
    <property type="entry name" value="P-loop_NTPase"/>
</dbReference>
<dbReference type="InterPro" id="IPR026866">
    <property type="entry name" value="CR006_AAA"/>
</dbReference>
<organism evidence="3 4">
    <name type="scientific">Streptococcus sobrinus</name>
    <dbReference type="NCBI Taxonomy" id="1310"/>
    <lineage>
        <taxon>Bacteria</taxon>
        <taxon>Bacillati</taxon>
        <taxon>Bacillota</taxon>
        <taxon>Bacilli</taxon>
        <taxon>Lactobacillales</taxon>
        <taxon>Streptococcaceae</taxon>
        <taxon>Streptococcus</taxon>
    </lineage>
</organism>
<proteinExistence type="predicted"/>
<evidence type="ECO:0000259" key="2">
    <source>
        <dbReference type="Pfam" id="PF13166"/>
    </source>
</evidence>
<dbReference type="GeneID" id="93923173"/>
<dbReference type="Gene3D" id="3.40.50.300">
    <property type="entry name" value="P-loop containing nucleotide triphosphate hydrolases"/>
    <property type="match status" value="1"/>
</dbReference>
<evidence type="ECO:0000313" key="3">
    <source>
        <dbReference type="EMBL" id="AWN20076.1"/>
    </source>
</evidence>
<evidence type="ECO:0000313" key="4">
    <source>
        <dbReference type="Proteomes" id="UP000245369"/>
    </source>
</evidence>
<gene>
    <name evidence="3" type="ORF">DK182_01385</name>
</gene>
<feature type="coiled-coil region" evidence="1">
    <location>
        <begin position="317"/>
        <end position="403"/>
    </location>
</feature>